<feature type="domain" description="EB" evidence="1">
    <location>
        <begin position="292"/>
        <end position="344"/>
    </location>
</feature>
<dbReference type="PANTHER" id="PTHR39069:SF8">
    <property type="entry name" value="FI17111P1"/>
    <property type="match status" value="1"/>
</dbReference>
<protein>
    <submittedName>
        <fullName evidence="3">EB domain-containing protein</fullName>
    </submittedName>
</protein>
<organism evidence="2 3">
    <name type="scientific">Trichuris muris</name>
    <name type="common">Mouse whipworm</name>
    <dbReference type="NCBI Taxonomy" id="70415"/>
    <lineage>
        <taxon>Eukaryota</taxon>
        <taxon>Metazoa</taxon>
        <taxon>Ecdysozoa</taxon>
        <taxon>Nematoda</taxon>
        <taxon>Enoplea</taxon>
        <taxon>Dorylaimia</taxon>
        <taxon>Trichinellida</taxon>
        <taxon>Trichuridae</taxon>
        <taxon>Trichuris</taxon>
    </lineage>
</organism>
<accession>A0A5S6QCP7</accession>
<feature type="domain" description="EB" evidence="1">
    <location>
        <begin position="126"/>
        <end position="179"/>
    </location>
</feature>
<dbReference type="AlphaFoldDB" id="A0A5S6QCP7"/>
<dbReference type="PANTHER" id="PTHR39069">
    <property type="entry name" value="ECDYSONE-INDUCIBLE GENE E1, ISOFORM A"/>
    <property type="match status" value="1"/>
</dbReference>
<dbReference type="STRING" id="70415.A0A5S6QCP7"/>
<reference evidence="3" key="1">
    <citation type="submission" date="2019-12" db="UniProtKB">
        <authorList>
            <consortium name="WormBaseParasite"/>
        </authorList>
    </citation>
    <scope>IDENTIFICATION</scope>
</reference>
<dbReference type="SMART" id="SM00289">
    <property type="entry name" value="WR1"/>
    <property type="match status" value="4"/>
</dbReference>
<evidence type="ECO:0000259" key="1">
    <source>
        <dbReference type="Pfam" id="PF01683"/>
    </source>
</evidence>
<sequence>MHQFGIARFVQQPVSDRPIGSKEDESLFRMVVQHKWFVSKFTLIAGILGVTCVYGKGELGDKCGVGEDCKVANSTCIFGICTCNIGTYHDADAKRCLAGVPMGGKCTDEDYCSSLNNACVGGVCGCLPGYSASSSGCLPDVKSLGESCQAHAQCVTPFSHCADGSCTCKPGFSNSDGQCFPDEVHCPVGKPPLQDGMLIYCSMNIDGSHDCPSGMGCLPIDEPVLYRDDTSLAGFCCKYPEQSDSEPPSASCPYGLSEPIEECSGGKWETYFTYSDIYFGISSAVLCCPRICTYKRAYHDGKCYESLLGLNDTCEYAFQCWPGQMCVGGKCVCKEGHKQLYNNCFVPVCPYGQAVMEADGVTPTKCNGPESCPSDHYCVNEFSICCPDFQEAEEEAISNEESLAP</sequence>
<dbReference type="WBParaSite" id="TMUE_1000004865.1">
    <property type="protein sequence ID" value="TMUE_1000004865.1"/>
    <property type="gene ID" value="WBGene00292776"/>
</dbReference>
<keyword evidence="2" id="KW-1185">Reference proteome</keyword>
<evidence type="ECO:0000313" key="3">
    <source>
        <dbReference type="WBParaSite" id="TMUE_1000004865.1"/>
    </source>
</evidence>
<proteinExistence type="predicted"/>
<dbReference type="Proteomes" id="UP000046395">
    <property type="component" value="Unassembled WGS sequence"/>
</dbReference>
<dbReference type="InterPro" id="IPR006150">
    <property type="entry name" value="Cys_repeat_1"/>
</dbReference>
<dbReference type="InterPro" id="IPR006149">
    <property type="entry name" value="EB_dom"/>
</dbReference>
<dbReference type="Pfam" id="PF01683">
    <property type="entry name" value="EB"/>
    <property type="match status" value="2"/>
</dbReference>
<evidence type="ECO:0000313" key="2">
    <source>
        <dbReference type="Proteomes" id="UP000046395"/>
    </source>
</evidence>
<name>A0A5S6QCP7_TRIMR</name>